<accession>A0A8K1C9Y5</accession>
<comment type="caution">
    <text evidence="1">The sequence shown here is derived from an EMBL/GenBank/DDBJ whole genome shotgun (WGS) entry which is preliminary data.</text>
</comment>
<dbReference type="AlphaFoldDB" id="A0A8K1C9Y5"/>
<dbReference type="InterPro" id="IPR032675">
    <property type="entry name" value="LRR_dom_sf"/>
</dbReference>
<dbReference type="SUPFAM" id="SSF52047">
    <property type="entry name" value="RNI-like"/>
    <property type="match status" value="1"/>
</dbReference>
<evidence type="ECO:0000313" key="1">
    <source>
        <dbReference type="EMBL" id="TMW58632.1"/>
    </source>
</evidence>
<reference evidence="1" key="1">
    <citation type="submission" date="2019-03" db="EMBL/GenBank/DDBJ databases">
        <title>Long read genome sequence of the mycoparasitic Pythium oligandrum ATCC 38472 isolated from sugarbeet rhizosphere.</title>
        <authorList>
            <person name="Gaulin E."/>
        </authorList>
    </citation>
    <scope>NUCLEOTIDE SEQUENCE</scope>
    <source>
        <strain evidence="1">ATCC 38472_TT</strain>
    </source>
</reference>
<protein>
    <submittedName>
        <fullName evidence="1">Uncharacterized protein</fullName>
    </submittedName>
</protein>
<gene>
    <name evidence="1" type="ORF">Poli38472_010191</name>
</gene>
<organism evidence="1 2">
    <name type="scientific">Pythium oligandrum</name>
    <name type="common">Mycoparasitic fungus</name>
    <dbReference type="NCBI Taxonomy" id="41045"/>
    <lineage>
        <taxon>Eukaryota</taxon>
        <taxon>Sar</taxon>
        <taxon>Stramenopiles</taxon>
        <taxon>Oomycota</taxon>
        <taxon>Peronosporomycetes</taxon>
        <taxon>Pythiales</taxon>
        <taxon>Pythiaceae</taxon>
        <taxon>Pythium</taxon>
    </lineage>
</organism>
<evidence type="ECO:0000313" key="2">
    <source>
        <dbReference type="Proteomes" id="UP000794436"/>
    </source>
</evidence>
<dbReference type="Proteomes" id="UP000794436">
    <property type="component" value="Unassembled WGS sequence"/>
</dbReference>
<name>A0A8K1C9Y5_PYTOL</name>
<dbReference type="EMBL" id="SPLM01000111">
    <property type="protein sequence ID" value="TMW58632.1"/>
    <property type="molecule type" value="Genomic_DNA"/>
</dbReference>
<sequence length="724" mass="80016">MRLHEEAAWAIAMAWQEQLQSRVRLAKDAGGAIRLVKSYEWVRFEAPGGGGEPSARVFGTTARYAAMTWLALSCVPGYSGAENPVFWRRVFDTLQMKEEPADPQHRMGCFGGRQGPTAVTDAIRFFPDELKPFPRFQLVLPSLPSQPDAMALCRAFCGSEDHPDGATSSLLQGLLSQLTPLIDRKRVNRTVDVDIKLHALNPNALGAELTALIESCSTSNQAQSVTTLGDVQPEFFVRQISFREYFSFFEPSDVTGLTPLLRDTLVDISRVRFQAYDAVTRHAFASFVHDVLRIDEHSLARVHSLCLSMCYISADKYEAICSALPHARSVHTLQLDRRPCLSQVIPTRDLAWLGYAIFHPDAAESSWKMLDLEMVNLTVEYADVLRAMSVGNNLLAILDGTPPTTQAYYSARLAESTPVYSEPRLSDVVLTLTDSSSRFDVCVSSESISTMTHWVCVIVPCWGRGYIQKHSIIDVIARQPSRSALTGLRVMSTDRTQAAALALTGILSSVGERMECLDIWQIGEMSSTTLQNLLERCPSLTSLHVYHNGQLWSDPTVVGALPQLQELGLVLSDNASIFPPPTEEALKGALQNLTALHISASPANNLDSSREALLTTLKHLPSLQWFHWMDFASIYTHRGVNPVPYTQARAESWRLVGIPTNSHLSVAQGEFSVECLVALLSVVNRKGAEGSSLGLLDQDLVKQIVGYATTARPRDVWVELYLRS</sequence>
<dbReference type="Gene3D" id="3.80.10.10">
    <property type="entry name" value="Ribonuclease Inhibitor"/>
    <property type="match status" value="1"/>
</dbReference>
<proteinExistence type="predicted"/>
<keyword evidence="2" id="KW-1185">Reference proteome</keyword>